<organism evidence="4 6">
    <name type="scientific">Chryseobacterium arthrosphaerae</name>
    <dbReference type="NCBI Taxonomy" id="651561"/>
    <lineage>
        <taxon>Bacteria</taxon>
        <taxon>Pseudomonadati</taxon>
        <taxon>Bacteroidota</taxon>
        <taxon>Flavobacteriia</taxon>
        <taxon>Flavobacteriales</taxon>
        <taxon>Weeksellaceae</taxon>
        <taxon>Chryseobacterium group</taxon>
        <taxon>Chryseobacterium</taxon>
    </lineage>
</organism>
<keyword evidence="2" id="KW-0732">Signal</keyword>
<dbReference type="Proteomes" id="UP000093432">
    <property type="component" value="Unassembled WGS sequence"/>
</dbReference>
<dbReference type="RefSeq" id="WP_065397561.1">
    <property type="nucleotide sequence ID" value="NZ_CP033811.1"/>
</dbReference>
<gene>
    <name evidence="4" type="ORF">BBI00_04020</name>
    <name evidence="5" type="ORF">EJ377_23130</name>
    <name evidence="3" type="ORF">V2E39_03875</name>
</gene>
<dbReference type="EMBL" id="MAYG01000001">
    <property type="protein sequence ID" value="OCA73557.1"/>
    <property type="molecule type" value="Genomic_DNA"/>
</dbReference>
<protein>
    <submittedName>
        <fullName evidence="4">Uncharacterized protein</fullName>
    </submittedName>
</protein>
<proteinExistence type="predicted"/>
<dbReference type="Proteomes" id="UP000276953">
    <property type="component" value="Unassembled WGS sequence"/>
</dbReference>
<reference evidence="3 8" key="4">
    <citation type="submission" date="2024-01" db="EMBL/GenBank/DDBJ databases">
        <title>Whole genome of Chryseobacterium arthrosphaerae NNCa 2741.</title>
        <authorList>
            <person name="Boriskina E.V."/>
            <person name="Gordinskaya N.A."/>
            <person name="Kropotov V.S."/>
            <person name="Alekseeva A.E."/>
            <person name="Makhova M.A."/>
            <person name="Kryazhev D.V."/>
            <person name="Shkurkina I.S."/>
        </authorList>
    </citation>
    <scope>NUCLEOTIDE SEQUENCE [LARGE SCALE GENOMIC DNA]</scope>
    <source>
        <strain evidence="3 8">NNCa 2741</strain>
    </source>
</reference>
<evidence type="ECO:0000256" key="1">
    <source>
        <dbReference type="SAM" id="MobiDB-lite"/>
    </source>
</evidence>
<dbReference type="OrthoDB" id="1219022at2"/>
<keyword evidence="8" id="KW-1185">Reference proteome</keyword>
<dbReference type="EMBL" id="JAZGJU010000006">
    <property type="protein sequence ID" value="MEE6126523.1"/>
    <property type="molecule type" value="Genomic_DNA"/>
</dbReference>
<evidence type="ECO:0000313" key="7">
    <source>
        <dbReference type="Proteomes" id="UP000276953"/>
    </source>
</evidence>
<comment type="caution">
    <text evidence="4">The sequence shown here is derived from an EMBL/GenBank/DDBJ whole genome shotgun (WGS) entry which is preliminary data.</text>
</comment>
<dbReference type="STRING" id="651561.BBI00_04020"/>
<feature type="chain" id="PRO_5044555981" evidence="2">
    <location>
        <begin position="21"/>
        <end position="405"/>
    </location>
</feature>
<dbReference type="EMBL" id="RYFC01000003">
    <property type="protein sequence ID" value="RTZ46782.1"/>
    <property type="molecule type" value="Genomic_DNA"/>
</dbReference>
<evidence type="ECO:0000313" key="6">
    <source>
        <dbReference type="Proteomes" id="UP000093432"/>
    </source>
</evidence>
<dbReference type="KEGG" id="carh:EGY05_07175"/>
<name>A0A1B8ZPS1_9FLAO</name>
<evidence type="ECO:0000313" key="5">
    <source>
        <dbReference type="EMBL" id="RTZ46782.1"/>
    </source>
</evidence>
<feature type="compositionally biased region" description="Polar residues" evidence="1">
    <location>
        <begin position="320"/>
        <end position="331"/>
    </location>
</feature>
<evidence type="ECO:0000313" key="8">
    <source>
        <dbReference type="Proteomes" id="UP001350005"/>
    </source>
</evidence>
<evidence type="ECO:0000256" key="2">
    <source>
        <dbReference type="SAM" id="SignalP"/>
    </source>
</evidence>
<feature type="region of interest" description="Disordered" evidence="1">
    <location>
        <begin position="320"/>
        <end position="340"/>
    </location>
</feature>
<accession>A0A1B8ZPS1</accession>
<reference evidence="6" key="1">
    <citation type="submission" date="2016-07" db="EMBL/GenBank/DDBJ databases">
        <authorList>
            <person name="Florea S."/>
            <person name="Webb J.S."/>
            <person name="Jaromczyk J."/>
            <person name="Schardl C.L."/>
        </authorList>
    </citation>
    <scope>NUCLEOTIDE SEQUENCE [LARGE SCALE GENOMIC DNA]</scope>
    <source>
        <strain evidence="6">CC-VM-7</strain>
    </source>
</reference>
<reference evidence="4" key="2">
    <citation type="submission" date="2016-07" db="EMBL/GenBank/DDBJ databases">
        <authorList>
            <person name="Jeong J.-J."/>
            <person name="Kim D.W."/>
            <person name="Sang M.K."/>
            <person name="Choi I.-G."/>
            <person name="Kim K.D."/>
        </authorList>
    </citation>
    <scope>NUCLEOTIDE SEQUENCE</scope>
    <source>
        <strain evidence="4">CC-VM-7</strain>
    </source>
</reference>
<sequence length="405" mass="42483">MKKKQLAICMATLCFVAVQAQVGINTTTPHANAVLQLKTGSGATATAKTFMLPQLPDQKNGGITPASNASNITPTNQLDNGMMYYNTDSGCIDYWIASKGKWGSLCSTPPPNPAVTKITNDQDTYLYVFNSLAGTKTPPSINLLADITAAGGMVINTSDATQQTNGINYTYSGQVYAGNNQAIPLVTAQGYPQTTGVFQYKAVYDSNGDGIPDTVVANQAGNPYTFIVKYQDVITGLSKVTTAPVNTPPFTNPSSVTTLNDLTIPVAAGQKLDATYTINVNNTNNLFAAGFALPAITDATAVPSSAFSLTGSYTNKNSTGGTINSGTLDNNTNRDRNPVQGRGIDLTTSGLKQTITVTVSYTNKTTSTVNFSIALTQDINYNDASQSLSVPSASVTYTTTMPGVI</sequence>
<feature type="signal peptide" evidence="2">
    <location>
        <begin position="1"/>
        <end position="20"/>
    </location>
</feature>
<evidence type="ECO:0000313" key="3">
    <source>
        <dbReference type="EMBL" id="MEE6126523.1"/>
    </source>
</evidence>
<dbReference type="AlphaFoldDB" id="A0A1B8ZPS1"/>
<evidence type="ECO:0000313" key="4">
    <source>
        <dbReference type="EMBL" id="OCA73557.1"/>
    </source>
</evidence>
<dbReference type="Proteomes" id="UP001350005">
    <property type="component" value="Unassembled WGS sequence"/>
</dbReference>
<reference evidence="5 7" key="3">
    <citation type="submission" date="2018-12" db="EMBL/GenBank/DDBJ databases">
        <title>Draft Genome Sequence of Chryseobacterium arthrosphaerae strain ED882-96 Isolated from the Blood of a Patient with Liver Cirrhosis in Taiwan.</title>
        <authorList>
            <person name="Lin J.-N."/>
            <person name="Lai C.-H."/>
            <person name="Yang C.-H."/>
            <person name="Huang Y.-H."/>
        </authorList>
    </citation>
    <scope>NUCLEOTIDE SEQUENCE [LARGE SCALE GENOMIC DNA]</scope>
    <source>
        <strain evidence="5 7">ED882-96</strain>
    </source>
</reference>